<reference evidence="2 3" key="1">
    <citation type="submission" date="2014-01" db="EMBL/GenBank/DDBJ databases">
        <title>Sulfitobacter donghicola JCM 14565 Genome Sequencing.</title>
        <authorList>
            <person name="Lai Q."/>
            <person name="Hong Z."/>
        </authorList>
    </citation>
    <scope>NUCLEOTIDE SEQUENCE [LARGE SCALE GENOMIC DNA]</scope>
    <source>
        <strain evidence="2 3">JCM 14565</strain>
    </source>
</reference>
<dbReference type="AlphaFoldDB" id="A0A073INP4"/>
<evidence type="ECO:0000256" key="1">
    <source>
        <dbReference type="SAM" id="MobiDB-lite"/>
    </source>
</evidence>
<gene>
    <name evidence="2" type="ORF">DSW25_03005</name>
</gene>
<feature type="region of interest" description="Disordered" evidence="1">
    <location>
        <begin position="45"/>
        <end position="70"/>
    </location>
</feature>
<comment type="caution">
    <text evidence="2">The sequence shown here is derived from an EMBL/GenBank/DDBJ whole genome shotgun (WGS) entry which is preliminary data.</text>
</comment>
<organism evidence="2 3">
    <name type="scientific">Sulfitobacter donghicola DSW-25 = KCTC 12864 = JCM 14565</name>
    <dbReference type="NCBI Taxonomy" id="1300350"/>
    <lineage>
        <taxon>Bacteria</taxon>
        <taxon>Pseudomonadati</taxon>
        <taxon>Pseudomonadota</taxon>
        <taxon>Alphaproteobacteria</taxon>
        <taxon>Rhodobacterales</taxon>
        <taxon>Roseobacteraceae</taxon>
        <taxon>Sulfitobacter</taxon>
    </lineage>
</organism>
<proteinExistence type="predicted"/>
<dbReference type="EMBL" id="JAMC01000001">
    <property type="protein sequence ID" value="KEJ91086.1"/>
    <property type="molecule type" value="Genomic_DNA"/>
</dbReference>
<evidence type="ECO:0000313" key="3">
    <source>
        <dbReference type="Proteomes" id="UP000027734"/>
    </source>
</evidence>
<accession>A0A073INP4</accession>
<evidence type="ECO:0000313" key="2">
    <source>
        <dbReference type="EMBL" id="KEJ91086.1"/>
    </source>
</evidence>
<keyword evidence="3" id="KW-1185">Reference proteome</keyword>
<dbReference type="Proteomes" id="UP000027734">
    <property type="component" value="Unassembled WGS sequence"/>
</dbReference>
<sequence>MNTLRDLQICAAARPADIVLNQGHAQRALRQTHAALYFNMHKTKGSNQRITAQPAMPHPNRYPDNRQERL</sequence>
<feature type="compositionally biased region" description="Basic and acidic residues" evidence="1">
    <location>
        <begin position="61"/>
        <end position="70"/>
    </location>
</feature>
<name>A0A073INP4_9RHOB</name>
<dbReference type="STRING" id="1300350.Z948_1892"/>
<protein>
    <submittedName>
        <fullName evidence="2">Uncharacterized protein</fullName>
    </submittedName>
</protein>